<sequence length="175" mass="20358">MSNVFKRETREDEVFEIREVIKPRDGEDEVFEIREVIKPRDGEDEVFEIREVIKPRDGEDEVFEIREVIKPRDGEDEVFESWLPGMEKRGIRPPYVPGLNTPTENPPDDLVLDTPHFPRAAISRSRLLRASSNECSHCENFRTHSSSFLIFASDSSRKTGYDVLCPVSFFQENRP</sequence>
<protein>
    <submittedName>
        <fullName evidence="1">Uncharacterized protein</fullName>
    </submittedName>
</protein>
<dbReference type="KEGG" id="mfo:Metfor_1925"/>
<reference evidence="2" key="1">
    <citation type="submission" date="2011-12" db="EMBL/GenBank/DDBJ databases">
        <title>Complete sequence of Methanoregula formicicum SMSP.</title>
        <authorList>
            <person name="Lucas S."/>
            <person name="Han J."/>
            <person name="Lapidus A."/>
            <person name="Cheng J.-F."/>
            <person name="Goodwin L."/>
            <person name="Pitluck S."/>
            <person name="Peters L."/>
            <person name="Ovchinnikova G."/>
            <person name="Teshima H."/>
            <person name="Detter J.C."/>
            <person name="Han C."/>
            <person name="Tapia R."/>
            <person name="Land M."/>
            <person name="Hauser L."/>
            <person name="Kyrpides N."/>
            <person name="Ivanova N."/>
            <person name="Pagani I."/>
            <person name="Imachi H."/>
            <person name="Tamaki H."/>
            <person name="Sekiguchi Y."/>
            <person name="Kamagata Y."/>
            <person name="Cadillo-Quiroz H."/>
            <person name="Zinder S."/>
            <person name="Liu W.-T."/>
            <person name="Woyke T."/>
        </authorList>
    </citation>
    <scope>NUCLEOTIDE SEQUENCE [LARGE SCALE GENOMIC DNA]</scope>
    <source>
        <strain evidence="2">DSM 22288 / NBRC 105244 / SMSP</strain>
    </source>
</reference>
<name>L0HHZ3_METFS</name>
<dbReference type="EMBL" id="CP003167">
    <property type="protein sequence ID" value="AGB02943.1"/>
    <property type="molecule type" value="Genomic_DNA"/>
</dbReference>
<gene>
    <name evidence="1" type="ordered locus">Metfor_1925</name>
</gene>
<accession>L0HHZ3</accession>
<keyword evidence="2" id="KW-1185">Reference proteome</keyword>
<dbReference type="InParanoid" id="L0HHZ3"/>
<organism evidence="1 2">
    <name type="scientific">Methanoregula formicica (strain DSM 22288 / NBRC 105244 / SMSP)</name>
    <dbReference type="NCBI Taxonomy" id="593750"/>
    <lineage>
        <taxon>Archaea</taxon>
        <taxon>Methanobacteriati</taxon>
        <taxon>Methanobacteriota</taxon>
        <taxon>Stenosarchaea group</taxon>
        <taxon>Methanomicrobia</taxon>
        <taxon>Methanomicrobiales</taxon>
        <taxon>Methanoregulaceae</taxon>
        <taxon>Methanoregula</taxon>
    </lineage>
</organism>
<dbReference type="Proteomes" id="UP000010824">
    <property type="component" value="Chromosome"/>
</dbReference>
<dbReference type="AlphaFoldDB" id="L0HHZ3"/>
<proteinExistence type="predicted"/>
<dbReference type="HOGENOM" id="CLU_1529228_0_0_2"/>
<evidence type="ECO:0000313" key="1">
    <source>
        <dbReference type="EMBL" id="AGB02943.1"/>
    </source>
</evidence>
<evidence type="ECO:0000313" key="2">
    <source>
        <dbReference type="Proteomes" id="UP000010824"/>
    </source>
</evidence>
<reference evidence="1 2" key="2">
    <citation type="journal article" date="2014" name="Genome Announc.">
        <title>Complete Genome Sequence of Methanoregula formicica SMSPT, a Mesophilic Hydrogenotrophic Methanogen Isolated from a Methanogenic Upflow Anaerobic Sludge Blanket Reactor.</title>
        <authorList>
            <person name="Yamamoto K."/>
            <person name="Tamaki H."/>
            <person name="Cadillo-Quiroz H."/>
            <person name="Imachi H."/>
            <person name="Kyrpides N."/>
            <person name="Woyke T."/>
            <person name="Goodwin L."/>
            <person name="Zinder S.H."/>
            <person name="Kamagata Y."/>
            <person name="Liu W.T."/>
        </authorList>
    </citation>
    <scope>NUCLEOTIDE SEQUENCE [LARGE SCALE GENOMIC DNA]</scope>
    <source>
        <strain evidence="2">DSM 22288 / NBRC 105244 / SMSP</strain>
    </source>
</reference>